<keyword evidence="2" id="KW-1185">Reference proteome</keyword>
<organism evidence="1 2">
    <name type="scientific">Scortum barcoo</name>
    <name type="common">barcoo grunter</name>
    <dbReference type="NCBI Taxonomy" id="214431"/>
    <lineage>
        <taxon>Eukaryota</taxon>
        <taxon>Metazoa</taxon>
        <taxon>Chordata</taxon>
        <taxon>Craniata</taxon>
        <taxon>Vertebrata</taxon>
        <taxon>Euteleostomi</taxon>
        <taxon>Actinopterygii</taxon>
        <taxon>Neopterygii</taxon>
        <taxon>Teleostei</taxon>
        <taxon>Neoteleostei</taxon>
        <taxon>Acanthomorphata</taxon>
        <taxon>Eupercaria</taxon>
        <taxon>Centrarchiformes</taxon>
        <taxon>Terapontoidei</taxon>
        <taxon>Terapontidae</taxon>
        <taxon>Scortum</taxon>
    </lineage>
</organism>
<sequence>MQEESGETVSSESNGVAEWLCPLCQKGQTDRSFLSLHLTEQHSVLPSCVDRLLDIAVLKQAASERKEDKGAQKSADAESSQLSLTEDVGSDPCQSSESSDTSQTLGDKEMEEERIMEQEGGEAEPEPEEEGNQLAGAKQQNATENTEIPDASEKSVGKNGVPAENNTRSFKCNACLETFPSRTALSVHYNSASHIQRMTIGPAKQGGENEPQTPSVPMLSRPYISNKPYQCAICRVSYNHAITLESHMKSVLHQSRSRNAGIVAHAANSAVATASLGGSTTGAPNTAVTTSGSGSSQLVTTTNCAAPGTLMVTATKDGEQIQTSQVASSLLTSPVASAQAVSAFLTLLTSSPSTLSHSLLPSLFAAGAAPGAAVPQLVPQPQMVMPLILNGLQTQTQQHQENQQGQLLTQCVPFVGLSPAQQALLTQRLNSLQNQWPSAGVPTNIQPCLEEQKQTLKCEREQERQGSDETVGEKVSDQIEDRTTEKPKEEESKEFSPCPNIESKVKVENNEDNGKPQRDSTTDGDSSTNQLDLEGDKAASLSLSPAGTEKSLRNKNLSPSASVPSNSSLSPINLNLTLSPDSTPQKSQSGTSPCGSLGTPKSSPSSNALTNNQTRPHCNTMGSIFPDLPVLSEFQSEVLWAFFESRSEADAASPPHEDCEALGREVGLSEEEVRRWLSQARHAKQRQRATELEHLHGLAGFTRHAQSSDNDYDDEENSLIIAEGEDDAEASGSQAIDLSSTRGKRRRRDLGREGQGDSCLTSDSENEVYTSVIVSDEESQNGSLREGPESPAKDEAQWEVHGDKGPVGGKVLRSTTVFLSDAEDEYEDEEGGGGQRAKRKKRKGEFERDEVEVKKERQDPDVDLELEAQGDPPSSLSHAEIPAAGLHSLPLSLAPFSTQFLSPYVLSLTPSVVGDGSKVPIFPHPPTITRFSNSLLSQSLSSHNQASLYVSNGGDCESALDLSMGKNNSKFASSSTSLADKIAAQKGQLLDGLGLRPTSKGLVVVQVKPESVTAMPSSNSSMSLVNCNNMTRSSIYMRAAEKMNATLLDREREKEREKEKEQDQQQRRSKGKRYRDMRRSRTIIQAEQLDILYGCYFKDPNPGKHEFEQISEWVHLPKKVVQIWFQNMRARERKGEVRFISDGTLAAVGKPLIKFTWPLSKPIFSNKPAANNTGCITTTPIVRTLMKTEREPVKELGKPAMVKKIAPVPIKPKEVVSSTTVSPLSSSTSAVPKTKLETTSNVTMVKVAPKVNTPILLAPPKDPIPIAPRLAQKRKLEDESEEEKTDEEKDNENEMGPGPGTTNRMVPKLPTTPINNRPPATTVVSQKQNGLNYWTPKVPIKINTLSREQLALPTHTPPRTIPPPPTPSIAPVSPNTPSSAKVASPSTPVVAKSSPTESSFLPHSSSRRPRTHLSCLQLSILQSCYETCAHPNAMECEAIGTELSLPLKVVQIWFQNTRAKEKRWRLQQEKMSPLSGGKVDISSGSYLQYNALKANRPILPKPVQLTVTEPPASPVAGQPMPKETLTGRCDACNVSFESRAAARAHVFSPRHLATLRTTNFGQPTTLVNKNGTGNSGPGSTVPGSQVPHSTPVTSSVAGSAGDVVIDRIRAMAEFGNGLTEESLLDSDPGHPELEDPGVGDEEPGLEEGEAEAIEDPELEAIKARVREMEEEAEKLKELQNEVEKQMNLSPPPVGPVIMSIEEKMEADGRSIYVGNVDYGATAEELEAHFHGCGSVNRVTILCDKYTGHPKGFAYIEFADKESVRTAMALDESLFRGRQIKVGAKRTNRPGISTTDRGFPRARFRSRGGSFSSRARYYSGYTPPRGRGRAFRFQDQWRLTTPPQVAPAPPTVSAASLSLSAPAMHTHPILSVWGGGGGGQGDHRPAAGGIYYNSKR</sequence>
<reference evidence="1" key="1">
    <citation type="submission" date="2022-04" db="EMBL/GenBank/DDBJ databases">
        <title>Jade perch genome.</title>
        <authorList>
            <person name="Chao B."/>
        </authorList>
    </citation>
    <scope>NUCLEOTIDE SEQUENCE</scope>
    <source>
        <strain evidence="1">CB-2022</strain>
    </source>
</reference>
<evidence type="ECO:0000313" key="1">
    <source>
        <dbReference type="EMBL" id="KAI3355141.1"/>
    </source>
</evidence>
<protein>
    <submittedName>
        <fullName evidence="1">Uncharacterized protein</fullName>
    </submittedName>
</protein>
<dbReference type="Proteomes" id="UP000831701">
    <property type="component" value="Chromosome 21"/>
</dbReference>
<comment type="caution">
    <text evidence="1">The sequence shown here is derived from an EMBL/GenBank/DDBJ whole genome shotgun (WGS) entry which is preliminary data.</text>
</comment>
<accession>A0ACB8VHZ7</accession>
<proteinExistence type="predicted"/>
<gene>
    <name evidence="1" type="ORF">L3Q82_018003</name>
</gene>
<name>A0ACB8VHZ7_9TELE</name>
<evidence type="ECO:0000313" key="2">
    <source>
        <dbReference type="Proteomes" id="UP000831701"/>
    </source>
</evidence>
<dbReference type="EMBL" id="CM041551">
    <property type="protein sequence ID" value="KAI3355141.1"/>
    <property type="molecule type" value="Genomic_DNA"/>
</dbReference>